<dbReference type="EMBL" id="ANHY01000040">
    <property type="protein sequence ID" value="EKV26041.1"/>
    <property type="molecule type" value="Genomic_DNA"/>
</dbReference>
<dbReference type="GO" id="GO:0030170">
    <property type="term" value="F:pyridoxal phosphate binding"/>
    <property type="evidence" value="ECO:0007669"/>
    <property type="project" value="TreeGrafter"/>
</dbReference>
<comment type="caution">
    <text evidence="5">The sequence shown here is derived from an EMBL/GenBank/DDBJ whole genome shotgun (WGS) entry which is preliminary data.</text>
</comment>
<dbReference type="GO" id="GO:0000271">
    <property type="term" value="P:polysaccharide biosynthetic process"/>
    <property type="evidence" value="ECO:0007669"/>
    <property type="project" value="TreeGrafter"/>
</dbReference>
<protein>
    <submittedName>
        <fullName evidence="5">DegT/DnrJ/EryC1/StrS aminotransferase</fullName>
    </submittedName>
</protein>
<dbReference type="PIRSF" id="PIRSF000390">
    <property type="entry name" value="PLP_StrS"/>
    <property type="match status" value="1"/>
</dbReference>
<dbReference type="STRING" id="1238182.C882_3328"/>
<dbReference type="PATRIC" id="fig|1238182.3.peg.4508"/>
<evidence type="ECO:0000256" key="4">
    <source>
        <dbReference type="RuleBase" id="RU004508"/>
    </source>
</evidence>
<dbReference type="Gene3D" id="3.40.640.10">
    <property type="entry name" value="Type I PLP-dependent aspartate aminotransferase-like (Major domain)"/>
    <property type="match status" value="1"/>
</dbReference>
<sequence>MTPTTIEGLPDGRPALAAGRGTAALMVAVAGLGLGGREMLVPANLCPIAVAGLIWAGVRPVLHDVDPETGNARPDDIARAWRPGCAAVLVVHNFGMPVAVDAVATWAAKTGVTVLEDCCNAPGATVAGRPVGTFSAAAVYAFGGSKIIDAGGGGAVSAGDPAVLEAIAAWLADQPEQDDADRAADAAMEAALRRLRVDPDATPAAIRRVYEDYRPHAARRLDAAGAARIAAALAALPQAAATRREQAARWQALLEGGPARPVAVPAGAVPWRFNILVDPERRDALVAALRRAGHPCSTWYPPVAALFSGETGGPGTYPGARRFAAGVVNLWVDGSQSAAAMEATAREILTVLEAPRP</sequence>
<dbReference type="Pfam" id="PF01041">
    <property type="entry name" value="DegT_DnrJ_EryC1"/>
    <property type="match status" value="1"/>
</dbReference>
<dbReference type="OrthoDB" id="9768668at2"/>
<keyword evidence="5" id="KW-0032">Aminotransferase</keyword>
<proteinExistence type="inferred from homology"/>
<dbReference type="InterPro" id="IPR015421">
    <property type="entry name" value="PyrdxlP-dep_Trfase_major"/>
</dbReference>
<dbReference type="eggNOG" id="COG0399">
    <property type="taxonomic scope" value="Bacteria"/>
</dbReference>
<dbReference type="PANTHER" id="PTHR30244">
    <property type="entry name" value="TRANSAMINASE"/>
    <property type="match status" value="1"/>
</dbReference>
<dbReference type="PANTHER" id="PTHR30244:SF34">
    <property type="entry name" value="DTDP-4-AMINO-4,6-DIDEOXYGALACTOSE TRANSAMINASE"/>
    <property type="match status" value="1"/>
</dbReference>
<dbReference type="RefSeq" id="WP_009542948.1">
    <property type="nucleotide sequence ID" value="NZ_ANHY01000040.1"/>
</dbReference>
<feature type="active site" description="Proton acceptor" evidence="2">
    <location>
        <position position="146"/>
    </location>
</feature>
<evidence type="ECO:0000313" key="5">
    <source>
        <dbReference type="EMBL" id="EKV26041.1"/>
    </source>
</evidence>
<dbReference type="Gene3D" id="3.90.1150.10">
    <property type="entry name" value="Aspartate Aminotransferase, domain 1"/>
    <property type="match status" value="1"/>
</dbReference>
<dbReference type="GO" id="GO:0008483">
    <property type="term" value="F:transaminase activity"/>
    <property type="evidence" value="ECO:0007669"/>
    <property type="project" value="UniProtKB-KW"/>
</dbReference>
<dbReference type="AlphaFoldDB" id="K9HB96"/>
<evidence type="ECO:0000256" key="1">
    <source>
        <dbReference type="ARBA" id="ARBA00037999"/>
    </source>
</evidence>
<dbReference type="InterPro" id="IPR015422">
    <property type="entry name" value="PyrdxlP-dep_Trfase_small"/>
</dbReference>
<keyword evidence="5" id="KW-0808">Transferase</keyword>
<evidence type="ECO:0000256" key="3">
    <source>
        <dbReference type="PIRSR" id="PIRSR000390-2"/>
    </source>
</evidence>
<comment type="similarity">
    <text evidence="1 4">Belongs to the DegT/DnrJ/EryC1 family.</text>
</comment>
<reference evidence="5 6" key="1">
    <citation type="journal article" date="2013" name="Genome Announc.">
        <title>Draft Genome Sequence of an Alphaproteobacterium, Caenispirillum salinarum AK4(T), Isolated from a Solar Saltern.</title>
        <authorList>
            <person name="Khatri I."/>
            <person name="Singh A."/>
            <person name="Korpole S."/>
            <person name="Pinnaka A.K."/>
            <person name="Subramanian S."/>
        </authorList>
    </citation>
    <scope>NUCLEOTIDE SEQUENCE [LARGE SCALE GENOMIC DNA]</scope>
    <source>
        <strain evidence="5 6">AK4</strain>
    </source>
</reference>
<dbReference type="Proteomes" id="UP000009881">
    <property type="component" value="Unassembled WGS sequence"/>
</dbReference>
<dbReference type="InterPro" id="IPR000653">
    <property type="entry name" value="DegT/StrS_aminotransferase"/>
</dbReference>
<keyword evidence="3 4" id="KW-0663">Pyridoxal phosphate</keyword>
<dbReference type="InterPro" id="IPR015424">
    <property type="entry name" value="PyrdxlP-dep_Trfase"/>
</dbReference>
<organism evidence="5 6">
    <name type="scientific">Caenispirillum salinarum AK4</name>
    <dbReference type="NCBI Taxonomy" id="1238182"/>
    <lineage>
        <taxon>Bacteria</taxon>
        <taxon>Pseudomonadati</taxon>
        <taxon>Pseudomonadota</taxon>
        <taxon>Alphaproteobacteria</taxon>
        <taxon>Rhodospirillales</taxon>
        <taxon>Novispirillaceae</taxon>
        <taxon>Caenispirillum</taxon>
    </lineage>
</organism>
<dbReference type="SUPFAM" id="SSF53383">
    <property type="entry name" value="PLP-dependent transferases"/>
    <property type="match status" value="1"/>
</dbReference>
<keyword evidence="6" id="KW-1185">Reference proteome</keyword>
<feature type="modified residue" description="N6-(pyridoxal phosphate)lysine" evidence="3">
    <location>
        <position position="146"/>
    </location>
</feature>
<name>K9HB96_9PROT</name>
<evidence type="ECO:0000256" key="2">
    <source>
        <dbReference type="PIRSR" id="PIRSR000390-1"/>
    </source>
</evidence>
<gene>
    <name evidence="5" type="ORF">C882_3328</name>
</gene>
<evidence type="ECO:0000313" key="6">
    <source>
        <dbReference type="Proteomes" id="UP000009881"/>
    </source>
</evidence>
<accession>K9HB96</accession>